<dbReference type="InterPro" id="IPR005229">
    <property type="entry name" value="YicC/YloC-like"/>
</dbReference>
<evidence type="ECO:0000259" key="6">
    <source>
        <dbReference type="Pfam" id="PF03755"/>
    </source>
</evidence>
<dbReference type="PANTHER" id="PTHR30636:SF3">
    <property type="entry name" value="UPF0701 PROTEIN YICC"/>
    <property type="match status" value="1"/>
</dbReference>
<evidence type="ECO:0000259" key="7">
    <source>
        <dbReference type="Pfam" id="PF08340"/>
    </source>
</evidence>
<evidence type="ECO:0000256" key="5">
    <source>
        <dbReference type="ARBA" id="ARBA00035648"/>
    </source>
</evidence>
<sequence length="296" mass="31734">MIRSMTGFASASGASGPHSWGWELRSVNGKGLDLRLRVPDWIDGLEAGLRKTLSAAIARGNVTCNLRITREDGSGALTVNADQLDVVLDALHQIEARAMDAGISLAPSKATDIVTMRGVLEQATTVDDVAALCATLLAEFPTVLADFNDMRAREGAALAQVLEAQLAQVAELTTQAAALAETRKDEMAQTLQRNLSRVLDNAEGVDADRLAQELALIAVKSDITEEIDRLHAHVDAARALLAQDGAVGRKLDFLMQEFNREANTLCAKAQNTALTQIGLALKAVIDQMREQVQNVE</sequence>
<protein>
    <submittedName>
        <fullName evidence="8">TIGR00255 family protein</fullName>
    </submittedName>
</protein>
<evidence type="ECO:0000256" key="1">
    <source>
        <dbReference type="ARBA" id="ARBA00001968"/>
    </source>
</evidence>
<dbReference type="PANTHER" id="PTHR30636">
    <property type="entry name" value="UPF0701 PROTEIN YICC"/>
    <property type="match status" value="1"/>
</dbReference>
<dbReference type="GO" id="GO:0004521">
    <property type="term" value="F:RNA endonuclease activity"/>
    <property type="evidence" value="ECO:0007669"/>
    <property type="project" value="InterPro"/>
</dbReference>
<dbReference type="STRING" id="60137.SAMN04488041_102146"/>
<dbReference type="GeneID" id="94022134"/>
<evidence type="ECO:0000313" key="8">
    <source>
        <dbReference type="EMBL" id="SDW42420.1"/>
    </source>
</evidence>
<comment type="cofactor">
    <cofactor evidence="1">
        <name>a divalent metal cation</name>
        <dbReference type="ChEBI" id="CHEBI:60240"/>
    </cofactor>
</comment>
<evidence type="ECO:0000256" key="2">
    <source>
        <dbReference type="ARBA" id="ARBA00022722"/>
    </source>
</evidence>
<name>A0A1H2TF02_9RHOB</name>
<organism evidence="8 9">
    <name type="scientific">Sulfitobacter pontiacus</name>
    <dbReference type="NCBI Taxonomy" id="60137"/>
    <lineage>
        <taxon>Bacteria</taxon>
        <taxon>Pseudomonadati</taxon>
        <taxon>Pseudomonadota</taxon>
        <taxon>Alphaproteobacteria</taxon>
        <taxon>Rhodobacterales</taxon>
        <taxon>Roseobacteraceae</taxon>
        <taxon>Sulfitobacter</taxon>
    </lineage>
</organism>
<dbReference type="RefSeq" id="WP_074634888.1">
    <property type="nucleotide sequence ID" value="NZ_CP160849.1"/>
</dbReference>
<dbReference type="Proteomes" id="UP000183076">
    <property type="component" value="Unassembled WGS sequence"/>
</dbReference>
<keyword evidence="4" id="KW-0378">Hydrolase</keyword>
<evidence type="ECO:0000313" key="9">
    <source>
        <dbReference type="Proteomes" id="UP000183076"/>
    </source>
</evidence>
<evidence type="ECO:0000256" key="3">
    <source>
        <dbReference type="ARBA" id="ARBA00022759"/>
    </source>
</evidence>
<evidence type="ECO:0000256" key="4">
    <source>
        <dbReference type="ARBA" id="ARBA00022801"/>
    </source>
</evidence>
<feature type="domain" description="Endoribonuclease YicC-like N-terminal" evidence="6">
    <location>
        <begin position="2"/>
        <end position="159"/>
    </location>
</feature>
<keyword evidence="2" id="KW-0540">Nuclease</keyword>
<dbReference type="EMBL" id="FNNB01000002">
    <property type="protein sequence ID" value="SDW42420.1"/>
    <property type="molecule type" value="Genomic_DNA"/>
</dbReference>
<proteinExistence type="inferred from homology"/>
<dbReference type="Pfam" id="PF03755">
    <property type="entry name" value="YicC-like_N"/>
    <property type="match status" value="1"/>
</dbReference>
<dbReference type="NCBIfam" id="TIGR00255">
    <property type="entry name" value="YicC/YloC family endoribonuclease"/>
    <property type="match status" value="1"/>
</dbReference>
<dbReference type="InterPro" id="IPR013551">
    <property type="entry name" value="YicC-like_C"/>
</dbReference>
<dbReference type="GO" id="GO:0016787">
    <property type="term" value="F:hydrolase activity"/>
    <property type="evidence" value="ECO:0007669"/>
    <property type="project" value="UniProtKB-KW"/>
</dbReference>
<reference evidence="9" key="1">
    <citation type="submission" date="2016-10" db="EMBL/GenBank/DDBJ databases">
        <authorList>
            <person name="Varghese N."/>
            <person name="Submissions S."/>
        </authorList>
    </citation>
    <scope>NUCLEOTIDE SEQUENCE [LARGE SCALE GENOMIC DNA]</scope>
    <source>
        <strain evidence="9">DSM 10014</strain>
    </source>
</reference>
<dbReference type="InterPro" id="IPR013527">
    <property type="entry name" value="YicC-like_N"/>
</dbReference>
<feature type="domain" description="Endoribonuclease YicC-like C-terminal" evidence="7">
    <location>
        <begin position="179"/>
        <end position="296"/>
    </location>
</feature>
<gene>
    <name evidence="8" type="ORF">SAMN04488041_102146</name>
</gene>
<accession>A0A1H2TF02</accession>
<dbReference type="AlphaFoldDB" id="A0A1H2TF02"/>
<dbReference type="Pfam" id="PF08340">
    <property type="entry name" value="YicC-like_C"/>
    <property type="match status" value="1"/>
</dbReference>
<comment type="similarity">
    <text evidence="5">Belongs to the YicC/YloC family.</text>
</comment>
<keyword evidence="3" id="KW-0255">Endonuclease</keyword>